<gene>
    <name evidence="1" type="ORF">T4D_7065</name>
</gene>
<keyword evidence="2" id="KW-1185">Reference proteome</keyword>
<organism evidence="1 2">
    <name type="scientific">Trichinella pseudospiralis</name>
    <name type="common">Parasitic roundworm</name>
    <dbReference type="NCBI Taxonomy" id="6337"/>
    <lineage>
        <taxon>Eukaryota</taxon>
        <taxon>Metazoa</taxon>
        <taxon>Ecdysozoa</taxon>
        <taxon>Nematoda</taxon>
        <taxon>Enoplea</taxon>
        <taxon>Dorylaimia</taxon>
        <taxon>Trichinellida</taxon>
        <taxon>Trichinellidae</taxon>
        <taxon>Trichinella</taxon>
    </lineage>
</organism>
<evidence type="ECO:0000313" key="1">
    <source>
        <dbReference type="EMBL" id="KRY88247.1"/>
    </source>
</evidence>
<accession>A0A0V1FQF9</accession>
<proteinExistence type="predicted"/>
<protein>
    <submittedName>
        <fullName evidence="1">Uncharacterized protein</fullName>
    </submittedName>
</protein>
<comment type="caution">
    <text evidence="1">The sequence shown here is derived from an EMBL/GenBank/DDBJ whole genome shotgun (WGS) entry which is preliminary data.</text>
</comment>
<dbReference type="Proteomes" id="UP000054995">
    <property type="component" value="Unassembled WGS sequence"/>
</dbReference>
<evidence type="ECO:0000313" key="2">
    <source>
        <dbReference type="Proteomes" id="UP000054995"/>
    </source>
</evidence>
<sequence>MVNISFRRCATSGGDATLKNAAFYTQTYVDSSHWILKNVIFSNIGVVQANDVRRMNNGVFSAMADEE</sequence>
<reference evidence="1 2" key="1">
    <citation type="submission" date="2015-01" db="EMBL/GenBank/DDBJ databases">
        <title>Evolution of Trichinella species and genotypes.</title>
        <authorList>
            <person name="Korhonen P.K."/>
            <person name="Edoardo P."/>
            <person name="Giuseppe L.R."/>
            <person name="Gasser R.B."/>
        </authorList>
    </citation>
    <scope>NUCLEOTIDE SEQUENCE [LARGE SCALE GENOMIC DNA]</scope>
    <source>
        <strain evidence="1">ISS470</strain>
    </source>
</reference>
<dbReference type="EMBL" id="JYDT01000044">
    <property type="protein sequence ID" value="KRY88247.1"/>
    <property type="molecule type" value="Genomic_DNA"/>
</dbReference>
<dbReference type="AlphaFoldDB" id="A0A0V1FQF9"/>
<name>A0A0V1FQF9_TRIPS</name>